<organism evidence="3 4">
    <name type="scientific">Toxocara canis</name>
    <name type="common">Canine roundworm</name>
    <dbReference type="NCBI Taxonomy" id="6265"/>
    <lineage>
        <taxon>Eukaryota</taxon>
        <taxon>Metazoa</taxon>
        <taxon>Ecdysozoa</taxon>
        <taxon>Nematoda</taxon>
        <taxon>Chromadorea</taxon>
        <taxon>Rhabditida</taxon>
        <taxon>Spirurina</taxon>
        <taxon>Ascaridomorpha</taxon>
        <taxon>Ascaridoidea</taxon>
        <taxon>Toxocaridae</taxon>
        <taxon>Toxocara</taxon>
    </lineage>
</organism>
<protein>
    <submittedName>
        <fullName evidence="4">Transposase</fullName>
    </submittedName>
</protein>
<dbReference type="AlphaFoldDB" id="A0A183V0P1"/>
<gene>
    <name evidence="2" type="ORF">TCNE_LOCUS14311</name>
</gene>
<name>A0A183V0P1_TOXCA</name>
<sequence length="85" mass="9488">MSASTRMHARRGTAHDATRARMFDVASYIDTRYKLVPSSVVGDNRPRLTQRKQPSPYQTSCKKSIDEKSRRLGNDTGGIGGMTTR</sequence>
<keyword evidence="3" id="KW-1185">Reference proteome</keyword>
<accession>A0A183V0P1</accession>
<feature type="region of interest" description="Disordered" evidence="1">
    <location>
        <begin position="40"/>
        <end position="85"/>
    </location>
</feature>
<dbReference type="Proteomes" id="UP000050794">
    <property type="component" value="Unassembled WGS sequence"/>
</dbReference>
<proteinExistence type="predicted"/>
<dbReference type="WBParaSite" id="TCNE_0001431101-mRNA-1">
    <property type="protein sequence ID" value="TCNE_0001431101-mRNA-1"/>
    <property type="gene ID" value="TCNE_0001431101"/>
</dbReference>
<evidence type="ECO:0000256" key="1">
    <source>
        <dbReference type="SAM" id="MobiDB-lite"/>
    </source>
</evidence>
<feature type="compositionally biased region" description="Gly residues" evidence="1">
    <location>
        <begin position="75"/>
        <end position="85"/>
    </location>
</feature>
<dbReference type="EMBL" id="UYWY01022179">
    <property type="protein sequence ID" value="VDM45632.1"/>
    <property type="molecule type" value="Genomic_DNA"/>
</dbReference>
<evidence type="ECO:0000313" key="4">
    <source>
        <dbReference type="WBParaSite" id="TCNE_0001431101-mRNA-1"/>
    </source>
</evidence>
<reference evidence="4" key="1">
    <citation type="submission" date="2016-06" db="UniProtKB">
        <authorList>
            <consortium name="WormBaseParasite"/>
        </authorList>
    </citation>
    <scope>IDENTIFICATION</scope>
</reference>
<evidence type="ECO:0000313" key="3">
    <source>
        <dbReference type="Proteomes" id="UP000050794"/>
    </source>
</evidence>
<feature type="compositionally biased region" description="Polar residues" evidence="1">
    <location>
        <begin position="51"/>
        <end position="62"/>
    </location>
</feature>
<evidence type="ECO:0000313" key="2">
    <source>
        <dbReference type="EMBL" id="VDM45632.1"/>
    </source>
</evidence>
<reference evidence="2 3" key="2">
    <citation type="submission" date="2018-11" db="EMBL/GenBank/DDBJ databases">
        <authorList>
            <consortium name="Pathogen Informatics"/>
        </authorList>
    </citation>
    <scope>NUCLEOTIDE SEQUENCE [LARGE SCALE GENOMIC DNA]</scope>
</reference>
<feature type="compositionally biased region" description="Basic and acidic residues" evidence="1">
    <location>
        <begin position="63"/>
        <end position="73"/>
    </location>
</feature>